<dbReference type="GO" id="GO:0030248">
    <property type="term" value="F:cellulose binding"/>
    <property type="evidence" value="ECO:0007669"/>
    <property type="project" value="InterPro"/>
</dbReference>
<dbReference type="HOGENOM" id="CLU_323138_0_0_1"/>
<accession>S8BUL6</accession>
<dbReference type="InterPro" id="IPR011050">
    <property type="entry name" value="Pectin_lyase_fold/virulence"/>
</dbReference>
<comment type="caution">
    <text evidence="6">The sequence shown here is derived from an EMBL/GenBank/DDBJ whole genome shotgun (WGS) entry which is preliminary data.</text>
</comment>
<dbReference type="InterPro" id="IPR035971">
    <property type="entry name" value="CBD_sf"/>
</dbReference>
<dbReference type="InterPro" id="IPR011333">
    <property type="entry name" value="SKP1/BTB/POZ_sf"/>
</dbReference>
<organism evidence="6 7">
    <name type="scientific">Dactylellina haptotyla (strain CBS 200.50)</name>
    <name type="common">Nematode-trapping fungus</name>
    <name type="synonym">Monacrosporium haptotylum</name>
    <dbReference type="NCBI Taxonomy" id="1284197"/>
    <lineage>
        <taxon>Eukaryota</taxon>
        <taxon>Fungi</taxon>
        <taxon>Dikarya</taxon>
        <taxon>Ascomycota</taxon>
        <taxon>Pezizomycotina</taxon>
        <taxon>Orbiliomycetes</taxon>
        <taxon>Orbiliales</taxon>
        <taxon>Orbiliaceae</taxon>
        <taxon>Dactylellina</taxon>
    </lineage>
</organism>
<dbReference type="PANTHER" id="PTHR47369">
    <property type="entry name" value="BTB/POZ DOMAIN-CONTAINING PROTEIN"/>
    <property type="match status" value="1"/>
</dbReference>
<keyword evidence="7" id="KW-1185">Reference proteome</keyword>
<dbReference type="GO" id="GO:0030599">
    <property type="term" value="F:pectinesterase activity"/>
    <property type="evidence" value="ECO:0007669"/>
    <property type="project" value="InterPro"/>
</dbReference>
<dbReference type="SUPFAM" id="SSF51126">
    <property type="entry name" value="Pectin lyase-like"/>
    <property type="match status" value="1"/>
</dbReference>
<dbReference type="InterPro" id="IPR000254">
    <property type="entry name" value="CBD"/>
</dbReference>
<dbReference type="OrthoDB" id="6359943at2759"/>
<dbReference type="EMBL" id="AQGS01000512">
    <property type="protein sequence ID" value="EPS39002.1"/>
    <property type="molecule type" value="Genomic_DNA"/>
</dbReference>
<evidence type="ECO:0000259" key="5">
    <source>
        <dbReference type="PROSITE" id="PS50097"/>
    </source>
</evidence>
<evidence type="ECO:0000256" key="4">
    <source>
        <dbReference type="ARBA" id="ARBA00023085"/>
    </source>
</evidence>
<dbReference type="PROSITE" id="PS50097">
    <property type="entry name" value="BTB"/>
    <property type="match status" value="1"/>
</dbReference>
<name>S8BUL6_DACHA</name>
<dbReference type="AlphaFoldDB" id="S8BUL6"/>
<evidence type="ECO:0000256" key="3">
    <source>
        <dbReference type="ARBA" id="ARBA00022801"/>
    </source>
</evidence>
<evidence type="ECO:0000256" key="2">
    <source>
        <dbReference type="ARBA" id="ARBA00022729"/>
    </source>
</evidence>
<dbReference type="OMA" id="INMYLRR"/>
<evidence type="ECO:0000256" key="1">
    <source>
        <dbReference type="ARBA" id="ARBA00005184"/>
    </source>
</evidence>
<reference evidence="6 7" key="1">
    <citation type="journal article" date="2013" name="PLoS Genet.">
        <title>Genomic mechanisms accounting for the adaptation to parasitism in nematode-trapping fungi.</title>
        <authorList>
            <person name="Meerupati T."/>
            <person name="Andersson K.M."/>
            <person name="Friman E."/>
            <person name="Kumar D."/>
            <person name="Tunlid A."/>
            <person name="Ahren D."/>
        </authorList>
    </citation>
    <scope>NUCLEOTIDE SEQUENCE [LARGE SCALE GENOMIC DNA]</scope>
    <source>
        <strain evidence="6 7">CBS 200.50</strain>
    </source>
</reference>
<protein>
    <recommendedName>
        <fullName evidence="5">BTB domain-containing protein</fullName>
    </recommendedName>
</protein>
<proteinExistence type="predicted"/>
<feature type="domain" description="BTB" evidence="5">
    <location>
        <begin position="55"/>
        <end position="120"/>
    </location>
</feature>
<dbReference type="InterPro" id="IPR000070">
    <property type="entry name" value="Pectinesterase_cat"/>
</dbReference>
<keyword evidence="4" id="KW-0063">Aspartyl esterase</keyword>
<dbReference type="UniPathway" id="UPA00545">
    <property type="reaction ID" value="UER00823"/>
</dbReference>
<dbReference type="Gene3D" id="2.160.20.10">
    <property type="entry name" value="Single-stranded right-handed beta-helix, Pectin lyase-like"/>
    <property type="match status" value="2"/>
</dbReference>
<dbReference type="GO" id="GO:0045490">
    <property type="term" value="P:pectin catabolic process"/>
    <property type="evidence" value="ECO:0007669"/>
    <property type="project" value="UniProtKB-UniPathway"/>
</dbReference>
<dbReference type="InterPro" id="IPR000210">
    <property type="entry name" value="BTB/POZ_dom"/>
</dbReference>
<dbReference type="STRING" id="1284197.S8BUL6"/>
<dbReference type="eggNOG" id="ENOG502QT6U">
    <property type="taxonomic scope" value="Eukaryota"/>
</dbReference>
<dbReference type="PANTHER" id="PTHR47369:SF1">
    <property type="entry name" value="BTB_POZ DOMAIN-CONTAINING PROTEIN"/>
    <property type="match status" value="1"/>
</dbReference>
<dbReference type="SUPFAM" id="SSF57180">
    <property type="entry name" value="Cellulose-binding domain"/>
    <property type="match status" value="1"/>
</dbReference>
<comment type="pathway">
    <text evidence="1">Glycan metabolism; pectin degradation; 2-dehydro-3-deoxy-D-gluconate from pectin: step 1/5.</text>
</comment>
<dbReference type="Gene3D" id="3.30.710.10">
    <property type="entry name" value="Potassium Channel Kv1.1, Chain A"/>
    <property type="match status" value="1"/>
</dbReference>
<sequence length="895" mass="101004">MSELNALSEHDSDYTSDFTTDSSFASTVLSESNQPWGQELKDYLLYQGLVLGMNSDITLVIGKAKDKKYHLHRLILCQAGLFRKYFQEQKAYNPDESIDWSGVDEFVNIEAVEHIINRLYGNIGCDYYEAKNLIPIMGVCVQFELIEWFHHYLDRYLTRLCMDTFFPLLRFSVANLYGQWVEPQILPVIKHYMSRYGTHLALQYWRSLPVEWLVQILTYDGFIYTARGNDKAKELGYCKVVMGMEYERWLFARDIYYDRLGITPECFYRLQMEGELPAHITPESIAQQNELFEALNSHQFSYGNMDPFQWKDVRNENLLGVSLLIRPDVLADGIFESVRLRHVVEKANPAGKRLGICFPESTEVPEGVAVWEIPRIDRFLYRPRRIELRKDPLPEDIERLFNEGPAEDLTTCPPLRFSVEFQFSRGIGAVPLDTPIYAESVFYGGSWWLFWIQRTRESDEPADRINMYLRRLGKKPSGSERPGSPISEVSEDSWTTFSEINYGELTREALRNRFNPQFLDQLLQEGTSQPEFYSDNRPIVKAYFRIFAPSVICSYDPEKFIYISGKEFPKMRAPGITRTTIYESAPTDFPLETDIMVPGRLLLSAIEEAEELKDFTIDSAYLGAEVERIMKGGPITCVSGSTCVYSNDYYSQCLPSTGTTTTITTKSTTKATTTTSAAGSTGTVHTSPPSGAIIVRQSRTKSGEFATLGSALASLSTTDTTAKTIFMYQGTYTERVEITYKGALTILGYTTNINSYSGNTVTIQHNSGDDAGSLDNSATMRVDGKQPCLKVYNIISRILVGYDTLYTASGYQYFANCYIEGAVDYIVGDASGWFNKCTIRCNGGGAITATSREVSTDPACAASRRTNLVLTTTYTCANLTPVVTSHGSIALLNYN</sequence>
<dbReference type="GO" id="GO:0005576">
    <property type="term" value="C:extracellular region"/>
    <property type="evidence" value="ECO:0007669"/>
    <property type="project" value="InterPro"/>
</dbReference>
<dbReference type="GO" id="GO:0042545">
    <property type="term" value="P:cell wall modification"/>
    <property type="evidence" value="ECO:0007669"/>
    <property type="project" value="InterPro"/>
</dbReference>
<gene>
    <name evidence="6" type="ORF">H072_7238</name>
</gene>
<keyword evidence="3" id="KW-0378">Hydrolase</keyword>
<dbReference type="SMART" id="SM00236">
    <property type="entry name" value="fCBD"/>
    <property type="match status" value="1"/>
</dbReference>
<reference evidence="7" key="2">
    <citation type="submission" date="2013-04" db="EMBL/GenBank/DDBJ databases">
        <title>Genomic mechanisms accounting for the adaptation to parasitism in nematode-trapping fungi.</title>
        <authorList>
            <person name="Ahren D.G."/>
        </authorList>
    </citation>
    <scope>NUCLEOTIDE SEQUENCE [LARGE SCALE GENOMIC DNA]</scope>
    <source>
        <strain evidence="7">CBS 200.50</strain>
    </source>
</reference>
<dbReference type="Pfam" id="PF00734">
    <property type="entry name" value="CBM_1"/>
    <property type="match status" value="1"/>
</dbReference>
<dbReference type="Proteomes" id="UP000015100">
    <property type="component" value="Unassembled WGS sequence"/>
</dbReference>
<evidence type="ECO:0000313" key="7">
    <source>
        <dbReference type="Proteomes" id="UP000015100"/>
    </source>
</evidence>
<dbReference type="InterPro" id="IPR012334">
    <property type="entry name" value="Pectin_lyas_fold"/>
</dbReference>
<keyword evidence="2" id="KW-0732">Signal</keyword>
<evidence type="ECO:0000313" key="6">
    <source>
        <dbReference type="EMBL" id="EPS39002.1"/>
    </source>
</evidence>
<dbReference type="Pfam" id="PF01095">
    <property type="entry name" value="Pectinesterase"/>
    <property type="match status" value="1"/>
</dbReference>